<evidence type="ECO:0000313" key="3">
    <source>
        <dbReference type="Proteomes" id="UP000183407"/>
    </source>
</evidence>
<comment type="similarity">
    <text evidence="1">Belongs to the RutC family.</text>
</comment>
<dbReference type="NCBIfam" id="TIGR00004">
    <property type="entry name" value="Rid family detoxifying hydrolase"/>
    <property type="match status" value="1"/>
</dbReference>
<dbReference type="PANTHER" id="PTHR11803">
    <property type="entry name" value="2-IMINOBUTANOATE/2-IMINOPROPANOATE DEAMINASE RIDA"/>
    <property type="match status" value="1"/>
</dbReference>
<dbReference type="OrthoDB" id="3212792at2"/>
<reference evidence="3" key="1">
    <citation type="submission" date="2016-10" db="EMBL/GenBank/DDBJ databases">
        <authorList>
            <person name="Varghese N."/>
        </authorList>
    </citation>
    <scope>NUCLEOTIDE SEQUENCE [LARGE SCALE GENOMIC DNA]</scope>
    <source>
        <strain evidence="3">DSM 44719</strain>
    </source>
</reference>
<dbReference type="FunFam" id="3.30.1330.40:FF:000001">
    <property type="entry name" value="L-PSP family endoribonuclease"/>
    <property type="match status" value="1"/>
</dbReference>
<dbReference type="EMBL" id="FNTL01000004">
    <property type="protein sequence ID" value="SEC63146.1"/>
    <property type="molecule type" value="Genomic_DNA"/>
</dbReference>
<dbReference type="Gene3D" id="3.30.1330.40">
    <property type="entry name" value="RutC-like"/>
    <property type="match status" value="1"/>
</dbReference>
<organism evidence="2 3">
    <name type="scientific">Rhodococcus jostii</name>
    <dbReference type="NCBI Taxonomy" id="132919"/>
    <lineage>
        <taxon>Bacteria</taxon>
        <taxon>Bacillati</taxon>
        <taxon>Actinomycetota</taxon>
        <taxon>Actinomycetes</taxon>
        <taxon>Mycobacteriales</taxon>
        <taxon>Nocardiaceae</taxon>
        <taxon>Rhodococcus</taxon>
    </lineage>
</organism>
<gene>
    <name evidence="2" type="ORF">SAMN04490220_2156</name>
</gene>
<dbReference type="RefSeq" id="WP_073363159.1">
    <property type="nucleotide sequence ID" value="NZ_FNTL01000004.1"/>
</dbReference>
<evidence type="ECO:0000313" key="2">
    <source>
        <dbReference type="EMBL" id="SEC63146.1"/>
    </source>
</evidence>
<proteinExistence type="inferred from homology"/>
<protein>
    <submittedName>
        <fullName evidence="2">2-iminobutanoate/2-iminopropanoate deaminase</fullName>
    </submittedName>
</protein>
<dbReference type="CDD" id="cd00448">
    <property type="entry name" value="YjgF_YER057c_UK114_family"/>
    <property type="match status" value="1"/>
</dbReference>
<dbReference type="PANTHER" id="PTHR11803:SF39">
    <property type="entry name" value="2-IMINOBUTANOATE_2-IMINOPROPANOATE DEAMINASE"/>
    <property type="match status" value="1"/>
</dbReference>
<sequence length="133" mass="14589">MTRQRVSTEHAPSPAGHYSQAIIAHRVLYTAGQTPHHPTTWELVGTTIEEQTEQAMRNVAAVLESCGSDFSHVVKATVHLQNPARDFDGFNETYQRFVSDPYPARTTVGSELGDFLVEIDVVALCPEPTNAAP</sequence>
<dbReference type="InterPro" id="IPR035959">
    <property type="entry name" value="RutC-like_sf"/>
</dbReference>
<dbReference type="InterPro" id="IPR006056">
    <property type="entry name" value="RidA"/>
</dbReference>
<dbReference type="GO" id="GO:0019239">
    <property type="term" value="F:deaminase activity"/>
    <property type="evidence" value="ECO:0007669"/>
    <property type="project" value="TreeGrafter"/>
</dbReference>
<dbReference type="GO" id="GO:0005829">
    <property type="term" value="C:cytosol"/>
    <property type="evidence" value="ECO:0007669"/>
    <property type="project" value="TreeGrafter"/>
</dbReference>
<dbReference type="InterPro" id="IPR006175">
    <property type="entry name" value="YjgF/YER057c/UK114"/>
</dbReference>
<dbReference type="Proteomes" id="UP000183407">
    <property type="component" value="Unassembled WGS sequence"/>
</dbReference>
<dbReference type="AlphaFoldDB" id="A0A1H4U320"/>
<dbReference type="Pfam" id="PF01042">
    <property type="entry name" value="Ribonuc_L-PSP"/>
    <property type="match status" value="1"/>
</dbReference>
<name>A0A1H4U320_RHOJO</name>
<accession>A0A1H4U320</accession>
<dbReference type="SUPFAM" id="SSF55298">
    <property type="entry name" value="YjgF-like"/>
    <property type="match status" value="1"/>
</dbReference>
<evidence type="ECO:0000256" key="1">
    <source>
        <dbReference type="ARBA" id="ARBA00010552"/>
    </source>
</evidence>